<dbReference type="AlphaFoldDB" id="A0A3B1DMW3"/>
<protein>
    <submittedName>
        <fullName evidence="1">Uncharacterized protein</fullName>
    </submittedName>
</protein>
<gene>
    <name evidence="1" type="ORF">MNBD_PLANCTO02-2312</name>
</gene>
<reference evidence="1" key="1">
    <citation type="submission" date="2018-06" db="EMBL/GenBank/DDBJ databases">
        <authorList>
            <person name="Zhirakovskaya E."/>
        </authorList>
    </citation>
    <scope>NUCLEOTIDE SEQUENCE</scope>
</reference>
<dbReference type="EMBL" id="UOGL01000118">
    <property type="protein sequence ID" value="VAX37398.1"/>
    <property type="molecule type" value="Genomic_DNA"/>
</dbReference>
<sequence length="513" mass="60196">MTCRENHLRCLMVMLLVLLFCAKSESAPLSVQEWIAQKSEWKKLIVSEKSVTIEGRVSMFSRDQFRLSKCQLLFRSESGRPFKRSKRKHFNVLVTGYLKNHQGKPEFQVTRMYLVPSDLDEFYSRRNRILKSKPEKWFALSKWAKNRAMFYGDKSLRKEATKAWVNGVKIEKSLLKKGDANGLFELANKFKNAKQEDSLQMEYKHTGYRYLWEERKKKKDHQKFLALLAENFPGCKTPLEKPEIKLSNSYTATPIKTYQSGSDESRQIMHRLFYREILLPILIAEVKDDPRIGYEIAKKIDQQIPEEKKLAEQLREKELAYRMEHIQTASRKQLLNLKQKYLERKQPQQAEFVVQKWLAAREVSLRKEGASGLRRSARLYIELKNDKKKGVQLLLEAFKINKKTKGVAEELTKLGYHYYKNKWLTTEEFKHRKIDPIQLAMQSGTPIPGMTREQVEKTLGAPTSKYRMLSSNAIIEIWVFGENNETRITVHFSQPDRQTNSAKVIKVIQIQPH</sequence>
<name>A0A3B1DMW3_9ZZZZ</name>
<accession>A0A3B1DMW3</accession>
<organism evidence="1">
    <name type="scientific">hydrothermal vent metagenome</name>
    <dbReference type="NCBI Taxonomy" id="652676"/>
    <lineage>
        <taxon>unclassified sequences</taxon>
        <taxon>metagenomes</taxon>
        <taxon>ecological metagenomes</taxon>
    </lineage>
</organism>
<evidence type="ECO:0000313" key="1">
    <source>
        <dbReference type="EMBL" id="VAX37398.1"/>
    </source>
</evidence>
<proteinExistence type="predicted"/>